<sequence>MRTPNKVAYRTKACALMAATLTLWLIVFALAVYYGAPTTAGSEVPEGLSGLFRSIPGGYAWGCIVLFAASILASWFCGAQDRLEESSTRSNQRRASKL</sequence>
<keyword evidence="3" id="KW-1185">Reference proteome</keyword>
<keyword evidence="1" id="KW-0812">Transmembrane</keyword>
<evidence type="ECO:0000313" key="3">
    <source>
        <dbReference type="Proteomes" id="UP000076577"/>
    </source>
</evidence>
<accession>A0A165YKY2</accession>
<dbReference type="PATRIC" id="fig|989403.3.peg.2613"/>
<name>A0A165YKY2_9HYPH</name>
<protein>
    <submittedName>
        <fullName evidence="2">Uncharacterized protein</fullName>
    </submittedName>
</protein>
<organism evidence="2 3">
    <name type="scientific">Pseudovibrio axinellae</name>
    <dbReference type="NCBI Taxonomy" id="989403"/>
    <lineage>
        <taxon>Bacteria</taxon>
        <taxon>Pseudomonadati</taxon>
        <taxon>Pseudomonadota</taxon>
        <taxon>Alphaproteobacteria</taxon>
        <taxon>Hyphomicrobiales</taxon>
        <taxon>Stappiaceae</taxon>
        <taxon>Pseudovibrio</taxon>
    </lineage>
</organism>
<evidence type="ECO:0000313" key="2">
    <source>
        <dbReference type="EMBL" id="KZL18935.1"/>
    </source>
</evidence>
<proteinExistence type="predicted"/>
<feature type="transmembrane region" description="Helical" evidence="1">
    <location>
        <begin position="56"/>
        <end position="77"/>
    </location>
</feature>
<keyword evidence="1" id="KW-0472">Membrane</keyword>
<dbReference type="RefSeq" id="WP_208979228.1">
    <property type="nucleotide sequence ID" value="NZ_FOFM01000001.1"/>
</dbReference>
<dbReference type="Proteomes" id="UP000076577">
    <property type="component" value="Unassembled WGS sequence"/>
</dbReference>
<keyword evidence="1" id="KW-1133">Transmembrane helix</keyword>
<gene>
    <name evidence="2" type="ORF">PsAD2_02451</name>
</gene>
<dbReference type="STRING" id="989403.SAMN05421798_101590"/>
<reference evidence="2 3" key="1">
    <citation type="journal article" date="2016" name="Front. Microbiol.">
        <title>Comparative Genomic Analysis Reveals a Diverse Repertoire of Genes Involved in Prokaryote-Eukaryote Interactions within the Pseudovibrio Genus.</title>
        <authorList>
            <person name="Romano S."/>
            <person name="Fernandez-Guerra A."/>
            <person name="Reen F.J."/>
            <person name="Glockner F.O."/>
            <person name="Crowley S.P."/>
            <person name="O'Sullivan O."/>
            <person name="Cotter P.D."/>
            <person name="Adams C."/>
            <person name="Dobson A.D."/>
            <person name="O'Gara F."/>
        </authorList>
    </citation>
    <scope>NUCLEOTIDE SEQUENCE [LARGE SCALE GENOMIC DNA]</scope>
    <source>
        <strain evidence="2 3">Ad2</strain>
    </source>
</reference>
<dbReference type="EMBL" id="LMCB01000017">
    <property type="protein sequence ID" value="KZL18935.1"/>
    <property type="molecule type" value="Genomic_DNA"/>
</dbReference>
<evidence type="ECO:0000256" key="1">
    <source>
        <dbReference type="SAM" id="Phobius"/>
    </source>
</evidence>
<comment type="caution">
    <text evidence="2">The sequence shown here is derived from an EMBL/GenBank/DDBJ whole genome shotgun (WGS) entry which is preliminary data.</text>
</comment>
<dbReference type="AlphaFoldDB" id="A0A165YKY2"/>
<feature type="transmembrane region" description="Helical" evidence="1">
    <location>
        <begin position="12"/>
        <end position="36"/>
    </location>
</feature>